<dbReference type="KEGG" id="gsb:GSUB_00095"/>
<comment type="similarity">
    <text evidence="2 10">Belongs to the ExbD/TolR family.</text>
</comment>
<keyword evidence="3 10" id="KW-0813">Transport</keyword>
<evidence type="ECO:0000313" key="12">
    <source>
        <dbReference type="EMBL" id="AJF05304.1"/>
    </source>
</evidence>
<evidence type="ECO:0000256" key="6">
    <source>
        <dbReference type="ARBA" id="ARBA00022692"/>
    </source>
</evidence>
<reference evidence="12 13" key="1">
    <citation type="journal article" date="2015" name="Genome Announc.">
        <title>Genomes of Geoalkalibacter ferrihydriticus Z-0531T and Geoalkalibacter subterraneus Red1T, Two Haloalkaliphilic Metal-Reducing Deltaproteobacteria.</title>
        <authorList>
            <person name="Badalamenti J.P."/>
            <person name="Krajmalnik-Brown R."/>
            <person name="Torres C.I."/>
            <person name="Bond D.R."/>
        </authorList>
    </citation>
    <scope>NUCLEOTIDE SEQUENCE [LARGE SCALE GENOMIC DNA]</scope>
    <source>
        <strain evidence="12 13">Red1</strain>
    </source>
</reference>
<accession>A0A0B5FKV8</accession>
<dbReference type="HOGENOM" id="CLU_085305_1_3_7"/>
<gene>
    <name evidence="12" type="ORF">GSUB_00095</name>
</gene>
<dbReference type="InterPro" id="IPR014168">
    <property type="entry name" value="Tol-Pal_TolR"/>
</dbReference>
<keyword evidence="6 10" id="KW-0812">Transmembrane</keyword>
<evidence type="ECO:0000256" key="7">
    <source>
        <dbReference type="ARBA" id="ARBA00022927"/>
    </source>
</evidence>
<feature type="transmembrane region" description="Helical" evidence="11">
    <location>
        <begin position="21"/>
        <end position="39"/>
    </location>
</feature>
<dbReference type="EMBL" id="CP010311">
    <property type="protein sequence ID" value="AJF05304.1"/>
    <property type="molecule type" value="Genomic_DNA"/>
</dbReference>
<evidence type="ECO:0000256" key="11">
    <source>
        <dbReference type="SAM" id="Phobius"/>
    </source>
</evidence>
<evidence type="ECO:0000256" key="4">
    <source>
        <dbReference type="ARBA" id="ARBA00022475"/>
    </source>
</evidence>
<dbReference type="PANTHER" id="PTHR30558">
    <property type="entry name" value="EXBD MEMBRANE COMPONENT OF PMF-DRIVEN MACROMOLECULE IMPORT SYSTEM"/>
    <property type="match status" value="1"/>
</dbReference>
<dbReference type="Pfam" id="PF02472">
    <property type="entry name" value="ExbD"/>
    <property type="match status" value="1"/>
</dbReference>
<evidence type="ECO:0000256" key="1">
    <source>
        <dbReference type="ARBA" id="ARBA00004249"/>
    </source>
</evidence>
<evidence type="ECO:0000256" key="8">
    <source>
        <dbReference type="ARBA" id="ARBA00022989"/>
    </source>
</evidence>
<dbReference type="PANTHER" id="PTHR30558:SF12">
    <property type="entry name" value="BIOPOLYMER TRANSPORT PROTEIN EXBD"/>
    <property type="match status" value="1"/>
</dbReference>
<keyword evidence="8 11" id="KW-1133">Transmembrane helix</keyword>
<dbReference type="GO" id="GO:0005886">
    <property type="term" value="C:plasma membrane"/>
    <property type="evidence" value="ECO:0007669"/>
    <property type="project" value="UniProtKB-SubCell"/>
</dbReference>
<keyword evidence="7 10" id="KW-0653">Protein transport</keyword>
<dbReference type="GO" id="GO:0022857">
    <property type="term" value="F:transmembrane transporter activity"/>
    <property type="evidence" value="ECO:0007669"/>
    <property type="project" value="InterPro"/>
</dbReference>
<evidence type="ECO:0000256" key="9">
    <source>
        <dbReference type="ARBA" id="ARBA00023136"/>
    </source>
</evidence>
<evidence type="ECO:0000256" key="5">
    <source>
        <dbReference type="ARBA" id="ARBA00022519"/>
    </source>
</evidence>
<name>A0A0B5FKV8_9BACT</name>
<evidence type="ECO:0000256" key="10">
    <source>
        <dbReference type="RuleBase" id="RU003879"/>
    </source>
</evidence>
<comment type="subcellular location">
    <subcellularLocation>
        <location evidence="1">Cell inner membrane</location>
        <topology evidence="1">Single-pass type II membrane protein</topology>
    </subcellularLocation>
    <subcellularLocation>
        <location evidence="10">Cell membrane</location>
        <topology evidence="10">Single-pass type II membrane protein</topology>
    </subcellularLocation>
</comment>
<protein>
    <submittedName>
        <fullName evidence="12">Biopolymer transporter ExbD</fullName>
    </submittedName>
</protein>
<dbReference type="GO" id="GO:0015031">
    <property type="term" value="P:protein transport"/>
    <property type="evidence" value="ECO:0007669"/>
    <property type="project" value="UniProtKB-KW"/>
</dbReference>
<dbReference type="AlphaFoldDB" id="A0A0B5FKV8"/>
<dbReference type="STRING" id="483547.GSUB_00095"/>
<dbReference type="Proteomes" id="UP000035036">
    <property type="component" value="Chromosome"/>
</dbReference>
<organism evidence="12 13">
    <name type="scientific">Geoalkalibacter subterraneus</name>
    <dbReference type="NCBI Taxonomy" id="483547"/>
    <lineage>
        <taxon>Bacteria</taxon>
        <taxon>Pseudomonadati</taxon>
        <taxon>Thermodesulfobacteriota</taxon>
        <taxon>Desulfuromonadia</taxon>
        <taxon>Desulfuromonadales</taxon>
        <taxon>Geoalkalibacteraceae</taxon>
        <taxon>Geoalkalibacter</taxon>
    </lineage>
</organism>
<dbReference type="InterPro" id="IPR003400">
    <property type="entry name" value="ExbD"/>
</dbReference>
<evidence type="ECO:0000256" key="3">
    <source>
        <dbReference type="ARBA" id="ARBA00022448"/>
    </source>
</evidence>
<proteinExistence type="inferred from homology"/>
<evidence type="ECO:0000256" key="2">
    <source>
        <dbReference type="ARBA" id="ARBA00005811"/>
    </source>
</evidence>
<dbReference type="OrthoDB" id="9798629at2"/>
<keyword evidence="5" id="KW-0997">Cell inner membrane</keyword>
<dbReference type="Gene3D" id="3.30.420.270">
    <property type="match status" value="1"/>
</dbReference>
<dbReference type="NCBIfam" id="TIGR02801">
    <property type="entry name" value="tolR"/>
    <property type="match status" value="1"/>
</dbReference>
<keyword evidence="9 11" id="KW-0472">Membrane</keyword>
<dbReference type="RefSeq" id="WP_040198547.1">
    <property type="nucleotide sequence ID" value="NZ_CP010311.1"/>
</dbReference>
<keyword evidence="4" id="KW-1003">Cell membrane</keyword>
<sequence>MEVGRRDSGRRVLSQINVTPFVDVMLVLLIIFMVTAPMMETGVDVNLPEVSDAPTLEQADEPVIVSITRDGQIAVGRSRVEGVDKLVPVLRQILSAREKEEVFLEADRDVAYGVVVQVMAAIKGAGVAKLGMVAQPQEKESGRRDR</sequence>
<evidence type="ECO:0000313" key="13">
    <source>
        <dbReference type="Proteomes" id="UP000035036"/>
    </source>
</evidence>
<keyword evidence="13" id="KW-1185">Reference proteome</keyword>